<comment type="similarity">
    <text evidence="10">Belongs to the insect chemoreceptor superfamily. Heteromeric odorant receptor channel (TC 1.A.69) family.</text>
</comment>
<dbReference type="Proteomes" id="UP001652661">
    <property type="component" value="Chromosome 3R"/>
</dbReference>
<evidence type="ECO:0000256" key="9">
    <source>
        <dbReference type="ARBA" id="ARBA00023224"/>
    </source>
</evidence>
<evidence type="ECO:0000256" key="2">
    <source>
        <dbReference type="ARBA" id="ARBA00022475"/>
    </source>
</evidence>
<evidence type="ECO:0000256" key="4">
    <source>
        <dbReference type="ARBA" id="ARBA00022692"/>
    </source>
</evidence>
<protein>
    <recommendedName>
        <fullName evidence="10">Odorant receptor</fullName>
    </recommendedName>
</protein>
<keyword evidence="7 10" id="KW-0472">Membrane</keyword>
<keyword evidence="3 10" id="KW-0716">Sensory transduction</keyword>
<dbReference type="Pfam" id="PF02949">
    <property type="entry name" value="7tm_6"/>
    <property type="match status" value="1"/>
</dbReference>
<dbReference type="PANTHER" id="PTHR21137:SF35">
    <property type="entry name" value="ODORANT RECEPTOR 19A-RELATED"/>
    <property type="match status" value="1"/>
</dbReference>
<feature type="transmembrane region" description="Helical" evidence="10">
    <location>
        <begin position="84"/>
        <end position="106"/>
    </location>
</feature>
<dbReference type="GO" id="GO:0005886">
    <property type="term" value="C:plasma membrane"/>
    <property type="evidence" value="ECO:0007669"/>
    <property type="project" value="UniProtKB-SubCell"/>
</dbReference>
<evidence type="ECO:0000256" key="6">
    <source>
        <dbReference type="ARBA" id="ARBA00022989"/>
    </source>
</evidence>
<feature type="transmembrane region" description="Helical" evidence="10">
    <location>
        <begin position="41"/>
        <end position="64"/>
    </location>
</feature>
<dbReference type="InterPro" id="IPR004117">
    <property type="entry name" value="7tm6_olfct_rcpt"/>
</dbReference>
<evidence type="ECO:0000256" key="10">
    <source>
        <dbReference type="RuleBase" id="RU351113"/>
    </source>
</evidence>
<reference evidence="12" key="1">
    <citation type="submission" date="2025-08" db="UniProtKB">
        <authorList>
            <consortium name="RefSeq"/>
        </authorList>
    </citation>
    <scope>IDENTIFICATION</scope>
    <source>
        <strain evidence="12">14028-0561.14</strain>
        <tissue evidence="12">Whole fly</tissue>
    </source>
</reference>
<dbReference type="GO" id="GO:0004984">
    <property type="term" value="F:olfactory receptor activity"/>
    <property type="evidence" value="ECO:0007669"/>
    <property type="project" value="InterPro"/>
</dbReference>
<dbReference type="RefSeq" id="XP_017034986.1">
    <property type="nucleotide sequence ID" value="XM_017179497.2"/>
</dbReference>
<dbReference type="AlphaFoldDB" id="A0A6P4JHD9"/>
<accession>A0A6P4JHD9</accession>
<feature type="transmembrane region" description="Helical" evidence="10">
    <location>
        <begin position="295"/>
        <end position="318"/>
    </location>
</feature>
<comment type="subcellular location">
    <subcellularLocation>
        <location evidence="1 10">Cell membrane</location>
        <topology evidence="1 10">Multi-pass membrane protein</topology>
    </subcellularLocation>
</comment>
<evidence type="ECO:0000256" key="1">
    <source>
        <dbReference type="ARBA" id="ARBA00004651"/>
    </source>
</evidence>
<gene>
    <name evidence="12" type="primary">Or98a</name>
</gene>
<proteinExistence type="inferred from homology"/>
<evidence type="ECO:0000256" key="5">
    <source>
        <dbReference type="ARBA" id="ARBA00022725"/>
    </source>
</evidence>
<keyword evidence="8 10" id="KW-0675">Receptor</keyword>
<keyword evidence="9 10" id="KW-0807">Transducer</keyword>
<evidence type="ECO:0000256" key="7">
    <source>
        <dbReference type="ARBA" id="ARBA00023136"/>
    </source>
</evidence>
<keyword evidence="11" id="KW-1185">Reference proteome</keyword>
<comment type="caution">
    <text evidence="10">Lacks conserved residue(s) required for the propagation of feature annotation.</text>
</comment>
<organism evidence="11 12">
    <name type="scientific">Drosophila kikkawai</name>
    <name type="common">Fruit fly</name>
    <dbReference type="NCBI Taxonomy" id="30033"/>
    <lineage>
        <taxon>Eukaryota</taxon>
        <taxon>Metazoa</taxon>
        <taxon>Ecdysozoa</taxon>
        <taxon>Arthropoda</taxon>
        <taxon>Hexapoda</taxon>
        <taxon>Insecta</taxon>
        <taxon>Pterygota</taxon>
        <taxon>Neoptera</taxon>
        <taxon>Endopterygota</taxon>
        <taxon>Diptera</taxon>
        <taxon>Brachycera</taxon>
        <taxon>Muscomorpha</taxon>
        <taxon>Ephydroidea</taxon>
        <taxon>Drosophilidae</taxon>
        <taxon>Drosophila</taxon>
        <taxon>Sophophora</taxon>
    </lineage>
</organism>
<evidence type="ECO:0000256" key="3">
    <source>
        <dbReference type="ARBA" id="ARBA00022606"/>
    </source>
</evidence>
<evidence type="ECO:0000313" key="11">
    <source>
        <dbReference type="Proteomes" id="UP001652661"/>
    </source>
</evidence>
<dbReference type="OrthoDB" id="6604226at2759"/>
<evidence type="ECO:0000256" key="8">
    <source>
        <dbReference type="ARBA" id="ARBA00023170"/>
    </source>
</evidence>
<keyword evidence="6 10" id="KW-1133">Transmembrane helix</keyword>
<dbReference type="GO" id="GO:0005549">
    <property type="term" value="F:odorant binding"/>
    <property type="evidence" value="ECO:0007669"/>
    <property type="project" value="InterPro"/>
</dbReference>
<evidence type="ECO:0000313" key="12">
    <source>
        <dbReference type="RefSeq" id="XP_017034986.1"/>
    </source>
</evidence>
<keyword evidence="5 10" id="KW-0552">Olfaction</keyword>
<sequence length="397" mass="46464">MIFKYLREPDPSNLLTSPEAFRYFEYGMFFMGWWSPQKYKILYYIAAACIFSWCVIYLPIGISISFLKDLSNFSPSELLTVLQLFFNSVGMPFKVLFFNLHIWRFYKAKELLSKLDKRCSRLEERMQVHRWVVHCNKAYLIYQVIYISYTMSTFLSAGAAGQLPWRIYNPFVDWRQSRVSFWIAAFHENMLMTFTVTQTLMSDIYPLLYGLILRVHLKLLQQRVERLCTEPGKSEEENQEDLVNCIKDHKLIKEYAQMIRPVIARTIFIQFLLIGICLGLSIINLLFFADIWTGFATAAYINGLFMQTFPFCFVCDLIKADCDHLDMAIFQSNWLSTSRRYKTSLLYFLQNAQKPIAFTAGYIFPISTSTNISVAKLAFSVVTFVNQLNIADRLKND</sequence>
<dbReference type="PANTHER" id="PTHR21137">
    <property type="entry name" value="ODORANT RECEPTOR"/>
    <property type="match status" value="1"/>
</dbReference>
<keyword evidence="2" id="KW-1003">Cell membrane</keyword>
<feature type="transmembrane region" description="Helical" evidence="10">
    <location>
        <begin position="267"/>
        <end position="289"/>
    </location>
</feature>
<keyword evidence="4 10" id="KW-0812">Transmembrane</keyword>
<name>A0A6P4JHD9_DROKI</name>
<dbReference type="GO" id="GO:0007165">
    <property type="term" value="P:signal transduction"/>
    <property type="evidence" value="ECO:0007669"/>
    <property type="project" value="UniProtKB-KW"/>
</dbReference>